<dbReference type="InterPro" id="IPR003593">
    <property type="entry name" value="AAA+_ATPase"/>
</dbReference>
<protein>
    <submittedName>
        <fullName evidence="2">AAA ATPase</fullName>
    </submittedName>
</protein>
<dbReference type="SMART" id="SM00382">
    <property type="entry name" value="AAA"/>
    <property type="match status" value="1"/>
</dbReference>
<proteinExistence type="predicted"/>
<dbReference type="InterPro" id="IPR050168">
    <property type="entry name" value="AAA_ATPase_domain"/>
</dbReference>
<organism evidence="2 3">
    <name type="scientific">Paenibacillus larvae subsp. larvae</name>
    <dbReference type="NCBI Taxonomy" id="147375"/>
    <lineage>
        <taxon>Bacteria</taxon>
        <taxon>Bacillati</taxon>
        <taxon>Bacillota</taxon>
        <taxon>Bacilli</taxon>
        <taxon>Bacillales</taxon>
        <taxon>Paenibacillaceae</taxon>
        <taxon>Paenibacillus</taxon>
    </lineage>
</organism>
<sequence length="351" mass="39628">MEDTTHTYVFQLGKDIFNMNADLYKRLFKAIFSEDIVALKKIADLIISSEREKNHGVLANSLEKIKYNEKPKVNNGFAQYRNERNNGSGMGALPTSKRNDMPLVSYVPRDQLKHHMILNEDIENRLLCIEKEYAAKERLAKFNLSPKKKVLLYGDPGCGKTLAAERLAWNLGLPLLKVRFDSLLSSYFGESASNLRAVFDYCKNEPVVLLLDECDFIAKSRTSGQDVGEVPRIVNMLLMLLDEYKSPGLVVATTNLKVSLDEALFRRFDDVIEIPKPSINEIRKLLITTFSAMNVSKDIDWDILSKKLEGHSAANIVSIAQNAAKSCVLDGSNFVKKEHIMGVIKDITMKY</sequence>
<dbReference type="InterPro" id="IPR027417">
    <property type="entry name" value="P-loop_NTPase"/>
</dbReference>
<evidence type="ECO:0000313" key="3">
    <source>
        <dbReference type="Proteomes" id="UP000464330"/>
    </source>
</evidence>
<evidence type="ECO:0000259" key="1">
    <source>
        <dbReference type="SMART" id="SM00382"/>
    </source>
</evidence>
<dbReference type="Pfam" id="PF00004">
    <property type="entry name" value="AAA"/>
    <property type="match status" value="1"/>
</dbReference>
<dbReference type="Gene3D" id="3.40.50.300">
    <property type="entry name" value="P-loop containing nucleotide triphosphate hydrolases"/>
    <property type="match status" value="1"/>
</dbReference>
<name>A0A6C0QLC2_9BACL</name>
<dbReference type="CDD" id="cd19481">
    <property type="entry name" value="RecA-like_protease"/>
    <property type="match status" value="1"/>
</dbReference>
<dbReference type="EMBL" id="CP019717">
    <property type="protein sequence ID" value="QHZ49513.1"/>
    <property type="molecule type" value="Genomic_DNA"/>
</dbReference>
<dbReference type="Proteomes" id="UP000464330">
    <property type="component" value="Chromosome"/>
</dbReference>
<reference evidence="2 3" key="1">
    <citation type="journal article" date="2020" name="Int. J. Med. Microbiol.">
        <title>Discovery of Paenibacillus larvae ERIC V: Phenotypic and genomic comparison to genotypes ERIC I-IV reveal different inventories of virulence factors which correlate with epidemiological prevalences of American Foulbrood.</title>
        <authorList>
            <person name="Beims H."/>
            <person name="Bunk B."/>
            <person name="Erler S."/>
            <person name="Mohr K.I."/>
            <person name="Sproer C."/>
            <person name="Pradella S."/>
            <person name="Gunther G."/>
            <person name="Rohde M."/>
            <person name="von der Ohe W."/>
            <person name="Steinert M."/>
        </authorList>
    </citation>
    <scope>NUCLEOTIDE SEQUENCE [LARGE SCALE GENOMIC DNA]</scope>
    <source>
        <strain evidence="2">Eric_V</strain>
    </source>
</reference>
<feature type="domain" description="AAA+ ATPase" evidence="1">
    <location>
        <begin position="146"/>
        <end position="278"/>
    </location>
</feature>
<evidence type="ECO:0000313" key="2">
    <source>
        <dbReference type="EMBL" id="QHZ49513.1"/>
    </source>
</evidence>
<dbReference type="GO" id="GO:0016887">
    <property type="term" value="F:ATP hydrolysis activity"/>
    <property type="evidence" value="ECO:0007669"/>
    <property type="project" value="InterPro"/>
</dbReference>
<dbReference type="GO" id="GO:0005524">
    <property type="term" value="F:ATP binding"/>
    <property type="evidence" value="ECO:0007669"/>
    <property type="project" value="InterPro"/>
</dbReference>
<dbReference type="InterPro" id="IPR003959">
    <property type="entry name" value="ATPase_AAA_core"/>
</dbReference>
<dbReference type="Gene3D" id="1.10.8.60">
    <property type="match status" value="1"/>
</dbReference>
<dbReference type="AlphaFoldDB" id="A0A6C0QLC2"/>
<dbReference type="SUPFAM" id="SSF52540">
    <property type="entry name" value="P-loop containing nucleoside triphosphate hydrolases"/>
    <property type="match status" value="1"/>
</dbReference>
<dbReference type="PANTHER" id="PTHR23077">
    <property type="entry name" value="AAA-FAMILY ATPASE"/>
    <property type="match status" value="1"/>
</dbReference>
<accession>A0A6C0QLC2</accession>
<gene>
    <name evidence="2" type="ORF">ERICV_00301</name>
</gene>
<dbReference type="PANTHER" id="PTHR23077:SF198">
    <property type="entry name" value="ATP-DEPENDENT ZINC METALLOPROTEASE FTSH"/>
    <property type="match status" value="1"/>
</dbReference>